<feature type="domain" description="Glycosyl hydrolase family 32 N-terminal" evidence="6">
    <location>
        <begin position="717"/>
        <end position="851"/>
    </location>
</feature>
<organism evidence="9 10">
    <name type="scientific">Metabacillus litoralis</name>
    <dbReference type="NCBI Taxonomy" id="152268"/>
    <lineage>
        <taxon>Bacteria</taxon>
        <taxon>Bacillati</taxon>
        <taxon>Bacillota</taxon>
        <taxon>Bacilli</taxon>
        <taxon>Bacillales</taxon>
        <taxon>Bacillaceae</taxon>
        <taxon>Metabacillus</taxon>
    </lineage>
</organism>
<dbReference type="Gene3D" id="2.60.120.560">
    <property type="entry name" value="Exo-inulinase, domain 1"/>
    <property type="match status" value="3"/>
</dbReference>
<dbReference type="InterPro" id="IPR013320">
    <property type="entry name" value="ConA-like_dom_sf"/>
</dbReference>
<keyword evidence="2 5" id="KW-0732">Signal</keyword>
<accession>A0A179T5F5</accession>
<keyword evidence="10" id="KW-1185">Reference proteome</keyword>
<evidence type="ECO:0000256" key="5">
    <source>
        <dbReference type="SAM" id="SignalP"/>
    </source>
</evidence>
<dbReference type="SUPFAM" id="SSF75005">
    <property type="entry name" value="Arabinanase/levansucrase/invertase"/>
    <property type="match status" value="2"/>
</dbReference>
<proteinExistence type="inferred from homology"/>
<feature type="domain" description="Glycosyl hydrolase family 32 N-terminal" evidence="6">
    <location>
        <begin position="38"/>
        <end position="210"/>
    </location>
</feature>
<dbReference type="Proteomes" id="UP000078534">
    <property type="component" value="Unassembled WGS sequence"/>
</dbReference>
<gene>
    <name evidence="9" type="ORF">A6K24_01380</name>
</gene>
<dbReference type="EMBL" id="LWSG01000001">
    <property type="protein sequence ID" value="OAS89235.1"/>
    <property type="molecule type" value="Genomic_DNA"/>
</dbReference>
<protein>
    <submittedName>
        <fullName evidence="9">Levanase</fullName>
    </submittedName>
</protein>
<evidence type="ECO:0000256" key="3">
    <source>
        <dbReference type="ARBA" id="ARBA00022801"/>
    </source>
</evidence>
<dbReference type="InterPro" id="IPR013148">
    <property type="entry name" value="Glyco_hydro_32_N"/>
</dbReference>
<dbReference type="PANTHER" id="PTHR42800:SF1">
    <property type="entry name" value="EXOINULINASE INUD (AFU_ORTHOLOGUE AFUA_5G00480)"/>
    <property type="match status" value="1"/>
</dbReference>
<feature type="domain" description="3-keto-alpha-glucoside-1,2-lyase/3-keto-2-hydroxy-glucal hydratase" evidence="7">
    <location>
        <begin position="1023"/>
        <end position="1195"/>
    </location>
</feature>
<dbReference type="Gene3D" id="2.60.120.200">
    <property type="match status" value="1"/>
</dbReference>
<dbReference type="Pfam" id="PF06439">
    <property type="entry name" value="3keto-disac_hyd"/>
    <property type="match status" value="1"/>
</dbReference>
<comment type="caution">
    <text evidence="9">The sequence shown here is derived from an EMBL/GenBank/DDBJ whole genome shotgun (WGS) entry which is preliminary data.</text>
</comment>
<sequence>MKKIISMLLISFIMICIPLTSFAEDPGYYQEPYRNQFHFSPEANWMNDPNGMVYYEGEYHLFYQYNPYGTTWGPMHWGHAVSEDLVHWEHLPIALSPDEKGQIFSGSAVIDWNNTAGFGKEAMVAIFTHAGEKGQVQSLAYSLDKGRNWEMYKGNPVMPNPPIPDWRDPKVFWHDDTNKWVMSLAAKDKIMFYTSSNLKEWEYASEFGQDGGIQANSLDRTSYAISSEAGGSFSYEGDITLNEKNGREGAGGLVFRADKSANNGYVANLDAKNNVITLTKLVNGKEEELARKSYVLDTSSTYHVKVVTENEEIQLFVNDQAVMKEVDHEFNYGYFGLSAWNSTAAFRNVEFENSSNFETNLSKWTVINGIWEDTLYGKSGTAKEDAFTMSGQSGDNFLYEADVDLSKSENGVGSLVFRADANAKNGYFATLDSLNNELNIMKIENGSASKLAEKTVSLETDKNYHVQVSTYDQNIKIYLDGKLIHNVNDSTFSKGQFGLHVSNSSVLFQDVQLGKNIMTDEKNIINHDFESGDLTGWTPIQGNAFTKDHVTDAKTFWGGSFDHQGTYHLWGFSDLHKGDDATGELRSSYFKLGGSGEINLMIGGGNDINNRYVSLVRASDDQELIRQANTKFEDEKYKKYVWDASEFIGEVLYIKAVDHATGGWGHINIDDVHVYNEGPMPNEVDQVAKKPAKREMKQSGIISDWTGVSGEWIPSTNGSNGGIWECPTLIELPIDGDPRKTKWVLQVSINDGAPAGGSGMQYFVGSFDGKTFKNDNPADKVLWADYGADYYAAVDWSGIEGENCEKYWLGWMSNWLYANHTPTTTWRSSTTLPRKMELTQTEGGLRLKQTPVSLNSIRDRKEKVSFANKVISSDRNLLSNLSEDTFEMVAEFDIKDTDATEFGFKVRKGAKEYTTIGYDVSTKQLFVDRTNSGSFDYGSNVVGKHEGPLTDSNGTVKMHIFVDRSAVEVFGNNGETVITDQIFPDPLSKELELYSKDGKVILKSLEIYPLKSIWKKKSPFKSKLSGWTTINGKWADTINGKQGQSDGDAFILADESGKDFTYEADIKVLDTDSHPNDPEKDTIGNLVGAGGLVFRSDLTAKNSYVLNLDVRNNVVKLIKFVNGIGSELVVYNDDGKLNLMTNKEYHLKVVTEDSHIKAYLDNKLIINKKDDTFNEGYFGLNVWSSTVVFNKVKVK</sequence>
<keyword evidence="3" id="KW-0378">Hydrolase</keyword>
<evidence type="ECO:0000313" key="9">
    <source>
        <dbReference type="EMBL" id="OAS89235.1"/>
    </source>
</evidence>
<dbReference type="Pfam" id="PF08244">
    <property type="entry name" value="Glyco_hydro_32C"/>
    <property type="match status" value="1"/>
</dbReference>
<dbReference type="InterPro" id="IPR018053">
    <property type="entry name" value="Glyco_hydro_32_AS"/>
</dbReference>
<name>A0A179T5F5_9BACI</name>
<feature type="signal peptide" evidence="5">
    <location>
        <begin position="1"/>
        <end position="23"/>
    </location>
</feature>
<dbReference type="CDD" id="cd18622">
    <property type="entry name" value="GH32_Inu-like"/>
    <property type="match status" value="1"/>
</dbReference>
<keyword evidence="4" id="KW-0326">Glycosidase</keyword>
<evidence type="ECO:0000256" key="4">
    <source>
        <dbReference type="ARBA" id="ARBA00023295"/>
    </source>
</evidence>
<evidence type="ECO:0000259" key="7">
    <source>
        <dbReference type="Pfam" id="PF06439"/>
    </source>
</evidence>
<evidence type="ECO:0000313" key="10">
    <source>
        <dbReference type="Proteomes" id="UP000078534"/>
    </source>
</evidence>
<dbReference type="SMART" id="SM00640">
    <property type="entry name" value="Glyco_32"/>
    <property type="match status" value="1"/>
</dbReference>
<dbReference type="GO" id="GO:0005987">
    <property type="term" value="P:sucrose catabolic process"/>
    <property type="evidence" value="ECO:0007669"/>
    <property type="project" value="TreeGrafter"/>
</dbReference>
<evidence type="ECO:0000259" key="8">
    <source>
        <dbReference type="Pfam" id="PF08244"/>
    </source>
</evidence>
<dbReference type="InterPro" id="IPR013189">
    <property type="entry name" value="Glyco_hydro_32_C"/>
</dbReference>
<dbReference type="PANTHER" id="PTHR42800">
    <property type="entry name" value="EXOINULINASE INUD (AFU_ORTHOLOGUE AFUA_5G00480)"/>
    <property type="match status" value="1"/>
</dbReference>
<evidence type="ECO:0000256" key="2">
    <source>
        <dbReference type="ARBA" id="ARBA00022729"/>
    </source>
</evidence>
<dbReference type="InterPro" id="IPR023296">
    <property type="entry name" value="Glyco_hydro_beta-prop_sf"/>
</dbReference>
<dbReference type="GO" id="GO:0004575">
    <property type="term" value="F:sucrose alpha-glucosidase activity"/>
    <property type="evidence" value="ECO:0007669"/>
    <property type="project" value="TreeGrafter"/>
</dbReference>
<dbReference type="STRING" id="152268.A6K24_01380"/>
<dbReference type="PROSITE" id="PS00609">
    <property type="entry name" value="GLYCOSYL_HYDROL_F32"/>
    <property type="match status" value="1"/>
</dbReference>
<feature type="chain" id="PRO_5008106592" evidence="5">
    <location>
        <begin position="24"/>
        <end position="1195"/>
    </location>
</feature>
<comment type="similarity">
    <text evidence="1">Belongs to the glycosyl hydrolase 32 family.</text>
</comment>
<evidence type="ECO:0000256" key="1">
    <source>
        <dbReference type="ARBA" id="ARBA00009902"/>
    </source>
</evidence>
<dbReference type="SUPFAM" id="SSF49899">
    <property type="entry name" value="Concanavalin A-like lectins/glucanases"/>
    <property type="match status" value="2"/>
</dbReference>
<dbReference type="FunFam" id="2.60.120.560:FF:000003">
    <property type="entry name" value="Extracellular exo-inulinase inuE"/>
    <property type="match status" value="1"/>
</dbReference>
<dbReference type="AlphaFoldDB" id="A0A179T5F5"/>
<feature type="domain" description="Glycosyl hydrolase family 32 C-terminal" evidence="8">
    <location>
        <begin position="854"/>
        <end position="1008"/>
    </location>
</feature>
<dbReference type="InterPro" id="IPR010496">
    <property type="entry name" value="AL/BT2_dom"/>
</dbReference>
<reference evidence="10" key="1">
    <citation type="submission" date="2016-04" db="EMBL/GenBank/DDBJ databases">
        <authorList>
            <person name="Lyu Z."/>
            <person name="Lyu W."/>
        </authorList>
    </citation>
    <scope>NUCLEOTIDE SEQUENCE [LARGE SCALE GENOMIC DNA]</scope>
    <source>
        <strain evidence="10">C44</strain>
    </source>
</reference>
<dbReference type="OrthoDB" id="9759709at2"/>
<dbReference type="Gene3D" id="2.115.10.20">
    <property type="entry name" value="Glycosyl hydrolase domain, family 43"/>
    <property type="match status" value="2"/>
</dbReference>
<evidence type="ECO:0000259" key="6">
    <source>
        <dbReference type="Pfam" id="PF00251"/>
    </source>
</evidence>
<dbReference type="InterPro" id="IPR001362">
    <property type="entry name" value="Glyco_hydro_32"/>
</dbReference>
<dbReference type="GO" id="GO:0005737">
    <property type="term" value="C:cytoplasm"/>
    <property type="evidence" value="ECO:0007669"/>
    <property type="project" value="TreeGrafter"/>
</dbReference>
<dbReference type="Pfam" id="PF00251">
    <property type="entry name" value="Glyco_hydro_32N"/>
    <property type="match status" value="2"/>
</dbReference>